<sequence length="173" mass="20146">MLIRKAEARDLYAIESIYNKILLKEEEGEVTTGWERGIYPRRETAEAALKRNDMFVMEDDGYIVGSGIINKEQVDVYEKAKWKFSAKDSEVMVLHTLVIEPEKSGRGYGKKFIEFYEDYAREKGCKYLRMDTNERNKPARSLYKNLAFDEIDCLSCIFNGLEGVNLILFEKKL</sequence>
<keyword evidence="3" id="KW-1185">Reference proteome</keyword>
<evidence type="ECO:0000313" key="3">
    <source>
        <dbReference type="Proteomes" id="UP001328425"/>
    </source>
</evidence>
<reference evidence="2 3" key="1">
    <citation type="submission" date="2022-11" db="EMBL/GenBank/DDBJ databases">
        <title>The First Case of Preauricular Fistular Abscess Caused by Peptoniphilus grossensis.</title>
        <authorList>
            <person name="Byun J.-H."/>
        </authorList>
    </citation>
    <scope>NUCLEOTIDE SEQUENCE [LARGE SCALE GENOMIC DNA]</scope>
    <source>
        <strain evidence="2 3">GYB008</strain>
    </source>
</reference>
<dbReference type="Gene3D" id="3.40.630.30">
    <property type="match status" value="1"/>
</dbReference>
<dbReference type="PROSITE" id="PS51186">
    <property type="entry name" value="GNAT"/>
    <property type="match status" value="1"/>
</dbReference>
<dbReference type="Pfam" id="PF00583">
    <property type="entry name" value="Acetyltransf_1"/>
    <property type="match status" value="1"/>
</dbReference>
<name>A0ABU7XC24_9FIRM</name>
<evidence type="ECO:0000259" key="1">
    <source>
        <dbReference type="PROSITE" id="PS51186"/>
    </source>
</evidence>
<dbReference type="InterPro" id="IPR016181">
    <property type="entry name" value="Acyl_CoA_acyltransferase"/>
</dbReference>
<dbReference type="RefSeq" id="WP_332087502.1">
    <property type="nucleotide sequence ID" value="NZ_JARBCY010000044.1"/>
</dbReference>
<dbReference type="SUPFAM" id="SSF55729">
    <property type="entry name" value="Acyl-CoA N-acyltransferases (Nat)"/>
    <property type="match status" value="1"/>
</dbReference>
<organism evidence="2 3">
    <name type="scientific">Peptoniphilus grossensis</name>
    <dbReference type="NCBI Taxonomy" id="1465756"/>
    <lineage>
        <taxon>Bacteria</taxon>
        <taxon>Bacillati</taxon>
        <taxon>Bacillota</taxon>
        <taxon>Tissierellia</taxon>
        <taxon>Tissierellales</taxon>
        <taxon>Peptoniphilaceae</taxon>
        <taxon>Peptoniphilus</taxon>
    </lineage>
</organism>
<evidence type="ECO:0000313" key="2">
    <source>
        <dbReference type="EMBL" id="MEF3318427.1"/>
    </source>
</evidence>
<feature type="domain" description="N-acetyltransferase" evidence="1">
    <location>
        <begin position="1"/>
        <end position="173"/>
    </location>
</feature>
<dbReference type="Proteomes" id="UP001328425">
    <property type="component" value="Unassembled WGS sequence"/>
</dbReference>
<comment type="caution">
    <text evidence="2">The sequence shown here is derived from an EMBL/GenBank/DDBJ whole genome shotgun (WGS) entry which is preliminary data.</text>
</comment>
<dbReference type="PANTHER" id="PTHR43072">
    <property type="entry name" value="N-ACETYLTRANSFERASE"/>
    <property type="match status" value="1"/>
</dbReference>
<accession>A0ABU7XC24</accession>
<protein>
    <submittedName>
        <fullName evidence="2">GNAT family N-acetyltransferase</fullName>
    </submittedName>
</protein>
<gene>
    <name evidence="2" type="ORF">PV361_06895</name>
</gene>
<dbReference type="CDD" id="cd04301">
    <property type="entry name" value="NAT_SF"/>
    <property type="match status" value="1"/>
</dbReference>
<dbReference type="EMBL" id="JARBCY010000044">
    <property type="protein sequence ID" value="MEF3318427.1"/>
    <property type="molecule type" value="Genomic_DNA"/>
</dbReference>
<dbReference type="InterPro" id="IPR000182">
    <property type="entry name" value="GNAT_dom"/>
</dbReference>
<proteinExistence type="predicted"/>